<name>A0A4P6XS39_9ASCO</name>
<evidence type="ECO:0000256" key="3">
    <source>
        <dbReference type="ARBA" id="ARBA00030028"/>
    </source>
</evidence>
<feature type="region of interest" description="Disordered" evidence="5">
    <location>
        <begin position="40"/>
        <end position="75"/>
    </location>
</feature>
<proteinExistence type="inferred from homology"/>
<evidence type="ECO:0000256" key="4">
    <source>
        <dbReference type="RuleBase" id="RU368069"/>
    </source>
</evidence>
<dbReference type="EMBL" id="CP034460">
    <property type="protein sequence ID" value="QBM90372.1"/>
    <property type="molecule type" value="Genomic_DNA"/>
</dbReference>
<feature type="compositionally biased region" description="Basic residues" evidence="5">
    <location>
        <begin position="201"/>
        <end position="212"/>
    </location>
</feature>
<dbReference type="STRING" id="2163413.A0A4P6XS39"/>
<keyword evidence="4" id="KW-0732">Signal</keyword>
<dbReference type="GO" id="GO:0010508">
    <property type="term" value="P:positive regulation of autophagy"/>
    <property type="evidence" value="ECO:0007669"/>
    <property type="project" value="TreeGrafter"/>
</dbReference>
<dbReference type="GO" id="GO:0034198">
    <property type="term" value="P:cellular response to amino acid starvation"/>
    <property type="evidence" value="ECO:0007669"/>
    <property type="project" value="TreeGrafter"/>
</dbReference>
<protein>
    <recommendedName>
        <fullName evidence="2 4">Nitrogen permease regulator 3</fullName>
    </recommendedName>
    <alternativeName>
        <fullName evidence="3 4">Required for meiotic nuclear division protein 11</fullName>
    </alternativeName>
</protein>
<keyword evidence="8" id="KW-1185">Reference proteome</keyword>
<feature type="region of interest" description="Disordered" evidence="5">
    <location>
        <begin position="96"/>
        <end position="160"/>
    </location>
</feature>
<dbReference type="GO" id="GO:0051321">
    <property type="term" value="P:meiotic cell cycle"/>
    <property type="evidence" value="ECO:0007669"/>
    <property type="project" value="UniProtKB-UniRule"/>
</dbReference>
<gene>
    <name evidence="7" type="primary">MPUL0E06210</name>
    <name evidence="7" type="ORF">METSCH_E06210</name>
</gene>
<evidence type="ECO:0000256" key="2">
    <source>
        <dbReference type="ARBA" id="ARBA00017880"/>
    </source>
</evidence>
<dbReference type="GO" id="GO:0038202">
    <property type="term" value="P:TORC1 signaling"/>
    <property type="evidence" value="ECO:0007669"/>
    <property type="project" value="TreeGrafter"/>
</dbReference>
<feature type="compositionally biased region" description="Basic and acidic residues" evidence="5">
    <location>
        <begin position="106"/>
        <end position="130"/>
    </location>
</feature>
<dbReference type="PANTHER" id="PTHR13153:SF5">
    <property type="entry name" value="GATOR COMPLEX PROTEIN NPRL3"/>
    <property type="match status" value="1"/>
</dbReference>
<sequence>MLYNLPNPSLEGILLAVSTHNGPQIAFSYPEHLCIRKLSRTDERPEEASDDEDYEIENDSEALEATKNPGEMDVNSPDYYLGTKYDLMTFLDMRESHQKAHPGVDSARKSDKVARNGHGSKEIPKNHPKESSSPQTGLISTESSESTPRNSPITPQILGFEPDQLSEMLCPPRAMCNRRFDVMLENVVFLGLPIHVDSHGSWRKKQHGRAKSMRSEAGETATQSPPGDALSAGTAMSMFHLVFIMRPPDIERNFRVDEMFYNVTSKLSLVLRYEQQKHDYVWNEVRQILRLKEEFRSDAQIAGSMTQHLTQKSAFCKLVLDCFHAITASKIANLNVNGKLRLFQIPLKMEFHSLPDQTVPYIPGLCLSSTINCLGSAGLVNTGETARYSNNNLMELLLGMAAPAENAEPDADDDDANSDDIVYLALLLWDDPDAIIRDIKAEPTLAIARFVRMLTPTESLLKIAQKLQLQDKNALSMAEIKSFALHLVYWRRARVIPPLSTRAIYIVSPMAPIATKFHGDIVEFNHTFPTVPSLPLFLRLLSARSRKPRQFAAIIPSRDHKDMYLTALAWLVRYGYVTQLHTYIWLKVLKKVKMKVEEELEEELGKAPKRAANPQARSATNLHLAVDNSSKQIDSGVHTGLQDDPGHFSKETKETRGEDIERLQKRFEASSLVPDLVLEDDADTILVDPGRASSLERRWINKIIHDECGLSPELTAVFYKLLKYMNGKNSLELLLLRENVSRTELRKLLLEIDEYIISVRHW</sequence>
<dbReference type="InterPro" id="IPR056603">
    <property type="entry name" value="HTH_NPRL3"/>
</dbReference>
<dbReference type="GO" id="GO:0005774">
    <property type="term" value="C:vacuolar membrane"/>
    <property type="evidence" value="ECO:0007669"/>
    <property type="project" value="UniProtKB-SubCell"/>
</dbReference>
<organism evidence="7 8">
    <name type="scientific">Metschnikowia aff. pulcherrima</name>
    <dbReference type="NCBI Taxonomy" id="2163413"/>
    <lineage>
        <taxon>Eukaryota</taxon>
        <taxon>Fungi</taxon>
        <taxon>Dikarya</taxon>
        <taxon>Ascomycota</taxon>
        <taxon>Saccharomycotina</taxon>
        <taxon>Pichiomycetes</taxon>
        <taxon>Metschnikowiaceae</taxon>
        <taxon>Metschnikowia</taxon>
    </lineage>
</organism>
<dbReference type="GO" id="GO:1904262">
    <property type="term" value="P:negative regulation of TORC1 signaling"/>
    <property type="evidence" value="ECO:0007669"/>
    <property type="project" value="TreeGrafter"/>
</dbReference>
<dbReference type="PANTHER" id="PTHR13153">
    <property type="entry name" value="CGTHBA PROTEIN -14 GENE PROTEIN"/>
    <property type="match status" value="1"/>
</dbReference>
<dbReference type="AlphaFoldDB" id="A0A4P6XS39"/>
<accession>A0A4P6XS39</accession>
<feature type="compositionally biased region" description="Acidic residues" evidence="5">
    <location>
        <begin position="48"/>
        <end position="62"/>
    </location>
</feature>
<dbReference type="Pfam" id="PF24064">
    <property type="entry name" value="HTH_NPRL3"/>
    <property type="match status" value="1"/>
</dbReference>
<feature type="region of interest" description="Disordered" evidence="5">
    <location>
        <begin position="200"/>
        <end position="228"/>
    </location>
</feature>
<feature type="domain" description="GATOR1 complex protein NPRL3 C-terminal HTH" evidence="6">
    <location>
        <begin position="693"/>
        <end position="757"/>
    </location>
</feature>
<feature type="region of interest" description="Disordered" evidence="5">
    <location>
        <begin position="635"/>
        <end position="657"/>
    </location>
</feature>
<evidence type="ECO:0000313" key="7">
    <source>
        <dbReference type="EMBL" id="QBM90372.1"/>
    </source>
</evidence>
<comment type="similarity">
    <text evidence="1 4">Belongs to the NPR3 family.</text>
</comment>
<reference evidence="8" key="1">
    <citation type="submission" date="2019-03" db="EMBL/GenBank/DDBJ databases">
        <title>Snf2 controls pulcherriminic acid biosynthesis and connects pigmentation and antifungal activity of the yeast Metschnikowia pulcherrima.</title>
        <authorList>
            <person name="Gore-Lloyd D."/>
            <person name="Sumann I."/>
            <person name="Brachmann A.O."/>
            <person name="Schneeberger K."/>
            <person name="Ortiz-Merino R.A."/>
            <person name="Moreno-Beltran M."/>
            <person name="Schlaefli M."/>
            <person name="Kirner P."/>
            <person name="Santos Kron A."/>
            <person name="Wolfe K.H."/>
            <person name="Piel J."/>
            <person name="Ahrens C.H."/>
            <person name="Henk D."/>
            <person name="Freimoser F.M."/>
        </authorList>
    </citation>
    <scope>NUCLEOTIDE SEQUENCE [LARGE SCALE GENOMIC DNA]</scope>
    <source>
        <strain evidence="8">APC 1.2</strain>
    </source>
</reference>
<comment type="subcellular location">
    <subcellularLocation>
        <location evidence="4">Vacuole membrane</location>
        <topology evidence="4">Peripheral membrane protein</topology>
    </subcellularLocation>
</comment>
<dbReference type="Pfam" id="PF03666">
    <property type="entry name" value="NPR3"/>
    <property type="match status" value="2"/>
</dbReference>
<dbReference type="InterPro" id="IPR005365">
    <property type="entry name" value="Npr3"/>
</dbReference>
<dbReference type="GO" id="GO:1990130">
    <property type="term" value="C:GATOR1 complex"/>
    <property type="evidence" value="ECO:0007669"/>
    <property type="project" value="TreeGrafter"/>
</dbReference>
<feature type="compositionally biased region" description="Polar residues" evidence="5">
    <location>
        <begin position="131"/>
        <end position="154"/>
    </location>
</feature>
<feature type="compositionally biased region" description="Basic and acidic residues" evidence="5">
    <location>
        <begin position="644"/>
        <end position="657"/>
    </location>
</feature>
<evidence type="ECO:0000256" key="1">
    <source>
        <dbReference type="ARBA" id="ARBA00010546"/>
    </source>
</evidence>
<evidence type="ECO:0000313" key="8">
    <source>
        <dbReference type="Proteomes" id="UP000292447"/>
    </source>
</evidence>
<evidence type="ECO:0000259" key="6">
    <source>
        <dbReference type="Pfam" id="PF24064"/>
    </source>
</evidence>
<evidence type="ECO:0000256" key="5">
    <source>
        <dbReference type="SAM" id="MobiDB-lite"/>
    </source>
</evidence>
<keyword evidence="4" id="KW-0469">Meiosis</keyword>
<dbReference type="Proteomes" id="UP000292447">
    <property type="component" value="Chromosome V"/>
</dbReference>
<comment type="function">
    <text evidence="4">Mediates inactivation of the TORC1 complex in response to amino acid starvation. Required for meiotic nuclear division.</text>
</comment>